<protein>
    <submittedName>
        <fullName evidence="3">Uncharacterized protein</fullName>
    </submittedName>
</protein>
<name>A0ABR3VW64_9PEZI</name>
<keyword evidence="2" id="KW-0472">Membrane</keyword>
<dbReference type="EMBL" id="JAZHXJ010001025">
    <property type="protein sequence ID" value="KAL1846583.1"/>
    <property type="molecule type" value="Genomic_DNA"/>
</dbReference>
<keyword evidence="4" id="KW-1185">Reference proteome</keyword>
<sequence>MAKVTCRTNSGIHHPSHHQKEKETCESTDNTVPGIEKQLHLNAIPSAYTGLFRYQTGLLRLLYGLFVLSVHLVLWTCVAVPLCHPAWPSTRFRGSLVVSSIPVVEERPPRRPTPPTTKPFPWIWREPRWLFVCDSVPSPCGVPIRANAPRPPPPGLVAGSRFSDHLGSWSGLVS</sequence>
<evidence type="ECO:0000256" key="2">
    <source>
        <dbReference type="SAM" id="Phobius"/>
    </source>
</evidence>
<dbReference type="Proteomes" id="UP001586593">
    <property type="component" value="Unassembled WGS sequence"/>
</dbReference>
<keyword evidence="2" id="KW-1133">Transmembrane helix</keyword>
<proteinExistence type="predicted"/>
<accession>A0ABR3VW64</accession>
<organism evidence="3 4">
    <name type="scientific">Phialemonium thermophilum</name>
    <dbReference type="NCBI Taxonomy" id="223376"/>
    <lineage>
        <taxon>Eukaryota</taxon>
        <taxon>Fungi</taxon>
        <taxon>Dikarya</taxon>
        <taxon>Ascomycota</taxon>
        <taxon>Pezizomycotina</taxon>
        <taxon>Sordariomycetes</taxon>
        <taxon>Sordariomycetidae</taxon>
        <taxon>Cephalothecales</taxon>
        <taxon>Cephalothecaceae</taxon>
        <taxon>Phialemonium</taxon>
    </lineage>
</organism>
<evidence type="ECO:0000313" key="3">
    <source>
        <dbReference type="EMBL" id="KAL1846583.1"/>
    </source>
</evidence>
<feature type="compositionally biased region" description="Polar residues" evidence="1">
    <location>
        <begin position="1"/>
        <end position="11"/>
    </location>
</feature>
<evidence type="ECO:0000313" key="4">
    <source>
        <dbReference type="Proteomes" id="UP001586593"/>
    </source>
</evidence>
<comment type="caution">
    <text evidence="3">The sequence shown here is derived from an EMBL/GenBank/DDBJ whole genome shotgun (WGS) entry which is preliminary data.</text>
</comment>
<gene>
    <name evidence="3" type="ORF">VTK73DRAFT_249</name>
</gene>
<evidence type="ECO:0000256" key="1">
    <source>
        <dbReference type="SAM" id="MobiDB-lite"/>
    </source>
</evidence>
<keyword evidence="2" id="KW-0812">Transmembrane</keyword>
<feature type="region of interest" description="Disordered" evidence="1">
    <location>
        <begin position="1"/>
        <end position="24"/>
    </location>
</feature>
<feature type="transmembrane region" description="Helical" evidence="2">
    <location>
        <begin position="61"/>
        <end position="83"/>
    </location>
</feature>
<reference evidence="3 4" key="1">
    <citation type="journal article" date="2024" name="Commun. Biol.">
        <title>Comparative genomic analysis of thermophilic fungi reveals convergent evolutionary adaptations and gene losses.</title>
        <authorList>
            <person name="Steindorff A.S."/>
            <person name="Aguilar-Pontes M.V."/>
            <person name="Robinson A.J."/>
            <person name="Andreopoulos B."/>
            <person name="LaButti K."/>
            <person name="Kuo A."/>
            <person name="Mondo S."/>
            <person name="Riley R."/>
            <person name="Otillar R."/>
            <person name="Haridas S."/>
            <person name="Lipzen A."/>
            <person name="Grimwood J."/>
            <person name="Schmutz J."/>
            <person name="Clum A."/>
            <person name="Reid I.D."/>
            <person name="Moisan M.C."/>
            <person name="Butler G."/>
            <person name="Nguyen T.T.M."/>
            <person name="Dewar K."/>
            <person name="Conant G."/>
            <person name="Drula E."/>
            <person name="Henrissat B."/>
            <person name="Hansel C."/>
            <person name="Singer S."/>
            <person name="Hutchinson M.I."/>
            <person name="de Vries R.P."/>
            <person name="Natvig D.O."/>
            <person name="Powell A.J."/>
            <person name="Tsang A."/>
            <person name="Grigoriev I.V."/>
        </authorList>
    </citation>
    <scope>NUCLEOTIDE SEQUENCE [LARGE SCALE GENOMIC DNA]</scope>
    <source>
        <strain evidence="3 4">ATCC 24622</strain>
    </source>
</reference>